<evidence type="ECO:0000256" key="6">
    <source>
        <dbReference type="ARBA" id="ARBA00030172"/>
    </source>
</evidence>
<dbReference type="Pfam" id="PF03720">
    <property type="entry name" value="UDPG_MGDP_dh_C"/>
    <property type="match status" value="1"/>
</dbReference>
<dbReference type="InterPro" id="IPR028359">
    <property type="entry name" value="UDP_ManNAc/GlcNAc_DH"/>
</dbReference>
<dbReference type="PIRSF" id="PIRSF500136">
    <property type="entry name" value="UDP_ManNAc_DH"/>
    <property type="match status" value="1"/>
</dbReference>
<dbReference type="InterPro" id="IPR014027">
    <property type="entry name" value="UDP-Glc/GDP-Man_DH_C"/>
</dbReference>
<evidence type="ECO:0000313" key="10">
    <source>
        <dbReference type="Proteomes" id="UP000033111"/>
    </source>
</evidence>
<feature type="domain" description="UDP-glucose/GDP-mannose dehydrogenase C-terminal" evidence="8">
    <location>
        <begin position="419"/>
        <end position="542"/>
    </location>
</feature>
<dbReference type="Pfam" id="PF00984">
    <property type="entry name" value="UDPG_MGDP_dh"/>
    <property type="match status" value="1"/>
</dbReference>
<keyword evidence="10" id="KW-1185">Reference proteome</keyword>
<evidence type="ECO:0000256" key="3">
    <source>
        <dbReference type="ARBA" id="ARBA00016796"/>
    </source>
</evidence>
<dbReference type="AlphaFoldDB" id="A0A0E3P900"/>
<dbReference type="Proteomes" id="UP000033111">
    <property type="component" value="Chromosome"/>
</dbReference>
<dbReference type="SMART" id="SM00984">
    <property type="entry name" value="UDPG_MGDP_dh_C"/>
    <property type="match status" value="1"/>
</dbReference>
<dbReference type="InterPro" id="IPR036291">
    <property type="entry name" value="NAD(P)-bd_dom_sf"/>
</dbReference>
<evidence type="ECO:0000259" key="8">
    <source>
        <dbReference type="SMART" id="SM00984"/>
    </source>
</evidence>
<accession>A0A0E3P900</accession>
<protein>
    <recommendedName>
        <fullName evidence="3">UDP-N-acetyl-D-mannosamine dehydrogenase</fullName>
        <ecNumber evidence="2">1.1.1.336</ecNumber>
    </recommendedName>
    <alternativeName>
        <fullName evidence="6">UDP-ManNAc 6-dehydrogenase</fullName>
    </alternativeName>
</protein>
<dbReference type="SUPFAM" id="SSF52413">
    <property type="entry name" value="UDP-glucose/GDP-mannose dehydrogenase C-terminal domain"/>
    <property type="match status" value="1"/>
</dbReference>
<keyword evidence="4 9" id="KW-0560">Oxidoreductase</keyword>
<dbReference type="PANTHER" id="PTHR43491:SF2">
    <property type="entry name" value="UDP-N-ACETYL-D-MANNOSAMINE DEHYDROGENASE"/>
    <property type="match status" value="1"/>
</dbReference>
<name>A0A0E3P900_9EURY</name>
<evidence type="ECO:0000256" key="5">
    <source>
        <dbReference type="ARBA" id="ARBA00023027"/>
    </source>
</evidence>
<dbReference type="InterPro" id="IPR008927">
    <property type="entry name" value="6-PGluconate_DH-like_C_sf"/>
</dbReference>
<dbReference type="PIRSF" id="PIRSF000124">
    <property type="entry name" value="UDPglc_GDPman_dh"/>
    <property type="match status" value="1"/>
</dbReference>
<dbReference type="OrthoDB" id="372050at2157"/>
<dbReference type="GO" id="GO:0089714">
    <property type="term" value="F:UDP-N-acetyl-D-mannosamine dehydrogenase activity"/>
    <property type="evidence" value="ECO:0007669"/>
    <property type="project" value="UniProtKB-EC"/>
</dbReference>
<evidence type="ECO:0000313" key="9">
    <source>
        <dbReference type="EMBL" id="AKB30470.1"/>
    </source>
</evidence>
<reference evidence="9 10" key="1">
    <citation type="submission" date="2014-07" db="EMBL/GenBank/DDBJ databases">
        <title>Methanogenic archaea and the global carbon cycle.</title>
        <authorList>
            <person name="Henriksen J.R."/>
            <person name="Luke J."/>
            <person name="Reinhart S."/>
            <person name="Benedict M.N."/>
            <person name="Youngblut N.D."/>
            <person name="Metcalf M.E."/>
            <person name="Whitaker R.J."/>
            <person name="Metcalf W.W."/>
        </authorList>
    </citation>
    <scope>NUCLEOTIDE SEQUENCE [LARGE SCALE GENOMIC DNA]</scope>
    <source>
        <strain evidence="9 10">T4/M</strain>
    </source>
</reference>
<proteinExistence type="inferred from homology"/>
<dbReference type="PANTHER" id="PTHR43491">
    <property type="entry name" value="UDP-N-ACETYL-D-MANNOSAMINE DEHYDROGENASE"/>
    <property type="match status" value="1"/>
</dbReference>
<dbReference type="GO" id="GO:0000271">
    <property type="term" value="P:polysaccharide biosynthetic process"/>
    <property type="evidence" value="ECO:0007669"/>
    <property type="project" value="InterPro"/>
</dbReference>
<evidence type="ECO:0000256" key="1">
    <source>
        <dbReference type="ARBA" id="ARBA00006601"/>
    </source>
</evidence>
<dbReference type="InterPro" id="IPR001732">
    <property type="entry name" value="UDP-Glc/GDP-Man_DH_N"/>
</dbReference>
<dbReference type="InterPro" id="IPR017476">
    <property type="entry name" value="UDP-Glc/GDP-Man"/>
</dbReference>
<gene>
    <name evidence="9" type="ORF">MSSIT_3751</name>
</gene>
<dbReference type="GO" id="GO:0051287">
    <property type="term" value="F:NAD binding"/>
    <property type="evidence" value="ECO:0007669"/>
    <property type="project" value="InterPro"/>
</dbReference>
<evidence type="ECO:0000256" key="7">
    <source>
        <dbReference type="ARBA" id="ARBA00049130"/>
    </source>
</evidence>
<dbReference type="InterPro" id="IPR014026">
    <property type="entry name" value="UDP-Glc/GDP-Man_DH_dimer"/>
</dbReference>
<evidence type="ECO:0000256" key="4">
    <source>
        <dbReference type="ARBA" id="ARBA00023002"/>
    </source>
</evidence>
<comment type="catalytic activity">
    <reaction evidence="7">
        <text>UDP-N-acetyl-alpha-D-mannosamine + 2 NAD(+) + H2O = UDP-N-acetyl-alpha-D-mannosaminouronate + 2 NADH + 3 H(+)</text>
        <dbReference type="Rhea" id="RHEA:25780"/>
        <dbReference type="ChEBI" id="CHEBI:15377"/>
        <dbReference type="ChEBI" id="CHEBI:15378"/>
        <dbReference type="ChEBI" id="CHEBI:57540"/>
        <dbReference type="ChEBI" id="CHEBI:57945"/>
        <dbReference type="ChEBI" id="CHEBI:68623"/>
        <dbReference type="ChEBI" id="CHEBI:70731"/>
        <dbReference type="EC" id="1.1.1.336"/>
    </reaction>
</comment>
<dbReference type="GeneID" id="24862703"/>
<organism evidence="9 10">
    <name type="scientific">Methanosarcina siciliae T4/M</name>
    <dbReference type="NCBI Taxonomy" id="1434120"/>
    <lineage>
        <taxon>Archaea</taxon>
        <taxon>Methanobacteriati</taxon>
        <taxon>Methanobacteriota</taxon>
        <taxon>Stenosarchaea group</taxon>
        <taxon>Methanomicrobia</taxon>
        <taxon>Methanosarcinales</taxon>
        <taxon>Methanosarcinaceae</taxon>
        <taxon>Methanosarcina</taxon>
    </lineage>
</organism>
<dbReference type="SUPFAM" id="SSF51735">
    <property type="entry name" value="NAD(P)-binding Rossmann-fold domains"/>
    <property type="match status" value="1"/>
</dbReference>
<dbReference type="HOGENOM" id="CLU_037409_0_0_2"/>
<dbReference type="EMBL" id="CP009506">
    <property type="protein sequence ID" value="AKB30470.1"/>
    <property type="molecule type" value="Genomic_DNA"/>
</dbReference>
<dbReference type="PATRIC" id="fig|1434120.4.peg.4862"/>
<dbReference type="Pfam" id="PF03721">
    <property type="entry name" value="UDPG_MGDP_dh_N"/>
    <property type="match status" value="1"/>
</dbReference>
<dbReference type="RefSeq" id="WP_082089081.1">
    <property type="nucleotide sequence ID" value="NZ_CP009506.1"/>
</dbReference>
<dbReference type="Gene3D" id="3.40.50.720">
    <property type="entry name" value="NAD(P)-binding Rossmann-like Domain"/>
    <property type="match status" value="2"/>
</dbReference>
<keyword evidence="5" id="KW-0520">NAD</keyword>
<dbReference type="GO" id="GO:0016628">
    <property type="term" value="F:oxidoreductase activity, acting on the CH-CH group of donors, NAD or NADP as acceptor"/>
    <property type="evidence" value="ECO:0007669"/>
    <property type="project" value="InterPro"/>
</dbReference>
<sequence>MSSQIGNRVARPESLQNKQGSIIHFTPHISDYSISPEGEEFPLPEPEEYNEEFNRIKILVDQAREEGKEIVVVMGVGFVGAVMAAIIADTKDENGNYSKFVIGCQRPSTRSYWKIPLLNRGQSPVKSEDKEVDEIIKRCVLETKTLVATYTNECLKLADVVVVDIQCDYVKCELGNVKTGEADMAALESSMKTIGEHISPECLVLIETTVAPGTTEFVALPLLKKAFYKRGIDSTPLLAHSYERVMPGKDYVASVRDFWRVCAGCNDEAKVKVEKFLREVINTKDYPLTVMDRPIESETAKIIENSYRATILAFLNEWSLFSERNGVDIIKVINAIKMRPTHSNMIFPGPGIGGYCLPKDGGLGYWAYKHILGFEDGDEVFKITPTSIDINDTRALHVAELTRDALRNMDRYIAGADVLICGASYRQDVGDTRYSGSEIVVRKLTEMGAEMRVHDPYVDHWYEMESQDTYPASGHSWKRFFRNQEDLSVLKMEAEFSTAIKGIEALIFAVPHNQYLTLEPETVVKMAGGPIAVIDCFGILSDEKIRRYFELGCEVKALGRGHIQRIKKEIQRSKFYKQNSKISTVSQIYNRGSFAR</sequence>
<dbReference type="InterPro" id="IPR036220">
    <property type="entry name" value="UDP-Glc/GDP-Man_DH_C_sf"/>
</dbReference>
<comment type="similarity">
    <text evidence="1">Belongs to the UDP-glucose/GDP-mannose dehydrogenase family.</text>
</comment>
<dbReference type="SUPFAM" id="SSF48179">
    <property type="entry name" value="6-phosphogluconate dehydrogenase C-terminal domain-like"/>
    <property type="match status" value="1"/>
</dbReference>
<dbReference type="EC" id="1.1.1.336" evidence="2"/>
<evidence type="ECO:0000256" key="2">
    <source>
        <dbReference type="ARBA" id="ARBA00012935"/>
    </source>
</evidence>
<dbReference type="KEGG" id="msw:MSSIT_3751"/>